<evidence type="ECO:0000313" key="4">
    <source>
        <dbReference type="EMBL" id="PRR68591.1"/>
    </source>
</evidence>
<dbReference type="Gene3D" id="3.30.360.10">
    <property type="entry name" value="Dihydrodipicolinate Reductase, domain 2"/>
    <property type="match status" value="1"/>
</dbReference>
<feature type="domain" description="GFO/IDH/MocA-like oxidoreductase" evidence="3">
    <location>
        <begin position="145"/>
        <end position="279"/>
    </location>
</feature>
<evidence type="ECO:0000259" key="3">
    <source>
        <dbReference type="Pfam" id="PF22725"/>
    </source>
</evidence>
<dbReference type="RefSeq" id="WP_106006594.1">
    <property type="nucleotide sequence ID" value="NZ_CP136419.1"/>
</dbReference>
<dbReference type="InterPro" id="IPR036291">
    <property type="entry name" value="NAD(P)-bd_dom_sf"/>
</dbReference>
<dbReference type="EMBL" id="PVXM01000062">
    <property type="protein sequence ID" value="PRR68591.1"/>
    <property type="molecule type" value="Genomic_DNA"/>
</dbReference>
<dbReference type="InterPro" id="IPR000683">
    <property type="entry name" value="Gfo/Idh/MocA-like_OxRdtase_N"/>
</dbReference>
<dbReference type="InterPro" id="IPR055170">
    <property type="entry name" value="GFO_IDH_MocA-like_dom"/>
</dbReference>
<evidence type="ECO:0000313" key="5">
    <source>
        <dbReference type="Proteomes" id="UP000238415"/>
    </source>
</evidence>
<proteinExistence type="predicted"/>
<evidence type="ECO:0000259" key="2">
    <source>
        <dbReference type="Pfam" id="PF01408"/>
    </source>
</evidence>
<comment type="caution">
    <text evidence="4">The sequence shown here is derived from an EMBL/GenBank/DDBJ whole genome shotgun (WGS) entry which is preliminary data.</text>
</comment>
<dbReference type="OrthoDB" id="240873at2"/>
<gene>
    <name evidence="4" type="primary">afr_2</name>
    <name evidence="4" type="ORF">MOHU_26860</name>
</gene>
<keyword evidence="1 4" id="KW-0560">Oxidoreductase</keyword>
<dbReference type="Gene3D" id="3.40.50.720">
    <property type="entry name" value="NAD(P)-binding Rossmann-like Domain"/>
    <property type="match status" value="1"/>
</dbReference>
<dbReference type="Pfam" id="PF01408">
    <property type="entry name" value="GFO_IDH_MocA"/>
    <property type="match status" value="1"/>
</dbReference>
<dbReference type="PANTHER" id="PTHR43818:SF11">
    <property type="entry name" value="BCDNA.GH03377"/>
    <property type="match status" value="1"/>
</dbReference>
<reference evidence="4 5" key="1">
    <citation type="submission" date="2018-03" db="EMBL/GenBank/DDBJ databases">
        <title>Genome sequence of Moorella humiferrea DSM 23265.</title>
        <authorList>
            <person name="Poehlein A."/>
            <person name="Daniel R."/>
        </authorList>
    </citation>
    <scope>NUCLEOTIDE SEQUENCE [LARGE SCALE GENOMIC DNA]</scope>
    <source>
        <strain evidence="4 5">DSM 23265</strain>
    </source>
</reference>
<dbReference type="PANTHER" id="PTHR43818">
    <property type="entry name" value="BCDNA.GH03377"/>
    <property type="match status" value="1"/>
</dbReference>
<dbReference type="Pfam" id="PF22725">
    <property type="entry name" value="GFO_IDH_MocA_C3"/>
    <property type="match status" value="1"/>
</dbReference>
<protein>
    <submittedName>
        <fullName evidence="4">1,5-anhydro-D-fructose reductase</fullName>
        <ecNumber evidence="4">1.1.1.292</ecNumber>
    </submittedName>
</protein>
<dbReference type="GO" id="GO:0033712">
    <property type="term" value="F:1,5-anhydro-D-fructose reductase (1,5-anhydro-D-mannitol-forming) activity"/>
    <property type="evidence" value="ECO:0007669"/>
    <property type="project" value="UniProtKB-EC"/>
</dbReference>
<accession>A0A2T0AJQ7</accession>
<dbReference type="Proteomes" id="UP000238415">
    <property type="component" value="Unassembled WGS sequence"/>
</dbReference>
<organism evidence="4 5">
    <name type="scientific">Neomoorella humiferrea</name>
    <dbReference type="NCBI Taxonomy" id="676965"/>
    <lineage>
        <taxon>Bacteria</taxon>
        <taxon>Bacillati</taxon>
        <taxon>Bacillota</taxon>
        <taxon>Clostridia</taxon>
        <taxon>Neomoorellales</taxon>
        <taxon>Neomoorellaceae</taxon>
        <taxon>Neomoorella</taxon>
    </lineage>
</organism>
<dbReference type="AlphaFoldDB" id="A0A2T0AJQ7"/>
<sequence>MMPVKFGIGMLGYGFMGKAHTNAFKKIPYIFYPFPVEPELVAICGRDKANVRETAARYRYQKWTTDWREMIADDRIQIFDNTGSNDIHCEPCIAALKAGKHVIVEKPMALNLAEAWRMYRAAREAEEKGTKHLVAFNYRFVPALRLARRIIAEGCLGRIYHFRSAYLLDRLSDPTAPFFWRLNKERAGSGVLGDLNSHAIDILRFLLQTEINAVMAWNHTFISQRPGPNGDNCPVDVEDASMLWLKLTNGAMATLEASKVATGYKTVWRIEIHGSEGGLAFELSRGNELQFYTKSDPLHLQGMRTIHVTEPEAHDYARYWWPRGHGLGWEHYHIHMLEHFLRCIATGADVAPWGATFADGFRCQEVIEAALVSGEKGGWVDINHTQLE</sequence>
<dbReference type="EC" id="1.1.1.292" evidence="4"/>
<dbReference type="SUPFAM" id="SSF55347">
    <property type="entry name" value="Glyceraldehyde-3-phosphate dehydrogenase-like, C-terminal domain"/>
    <property type="match status" value="1"/>
</dbReference>
<name>A0A2T0AJQ7_9FIRM</name>
<evidence type="ECO:0000256" key="1">
    <source>
        <dbReference type="ARBA" id="ARBA00023002"/>
    </source>
</evidence>
<dbReference type="SUPFAM" id="SSF51735">
    <property type="entry name" value="NAD(P)-binding Rossmann-fold domains"/>
    <property type="match status" value="1"/>
</dbReference>
<keyword evidence="5" id="KW-1185">Reference proteome</keyword>
<feature type="domain" description="Gfo/Idh/MocA-like oxidoreductase N-terminal" evidence="2">
    <location>
        <begin position="6"/>
        <end position="126"/>
    </location>
</feature>
<dbReference type="GO" id="GO:0000166">
    <property type="term" value="F:nucleotide binding"/>
    <property type="evidence" value="ECO:0007669"/>
    <property type="project" value="InterPro"/>
</dbReference>
<dbReference type="InterPro" id="IPR050463">
    <property type="entry name" value="Gfo/Idh/MocA_oxidrdct_glycsds"/>
</dbReference>